<dbReference type="EMBL" id="CP038266">
    <property type="protein sequence ID" value="QBR88544.1"/>
    <property type="molecule type" value="Genomic_DNA"/>
</dbReference>
<evidence type="ECO:0000313" key="1">
    <source>
        <dbReference type="EMBL" id="QBR88544.1"/>
    </source>
</evidence>
<dbReference type="Proteomes" id="UP000295748">
    <property type="component" value="Chromosome"/>
</dbReference>
<protein>
    <recommendedName>
        <fullName evidence="3">Immunity protein 52 domain-containing protein</fullName>
    </recommendedName>
</protein>
<accession>A0ABX5SQX3</accession>
<gene>
    <name evidence="1" type="ORF">E4K62_07515</name>
</gene>
<evidence type="ECO:0008006" key="3">
    <source>
        <dbReference type="Google" id="ProtNLM"/>
    </source>
</evidence>
<organism evidence="1 2">
    <name type="scientific">Microbacterium wangchenii</name>
    <dbReference type="NCBI Taxonomy" id="2541726"/>
    <lineage>
        <taxon>Bacteria</taxon>
        <taxon>Bacillati</taxon>
        <taxon>Actinomycetota</taxon>
        <taxon>Actinomycetes</taxon>
        <taxon>Micrococcales</taxon>
        <taxon>Microbacteriaceae</taxon>
        <taxon>Microbacterium</taxon>
    </lineage>
</organism>
<reference evidence="1 2" key="1">
    <citation type="submission" date="2019-03" db="EMBL/GenBank/DDBJ databases">
        <authorList>
            <person name="Dong K."/>
        </authorList>
    </citation>
    <scope>NUCLEOTIDE SEQUENCE [LARGE SCALE GENOMIC DNA]</scope>
    <source>
        <strain evidence="2">dk512</strain>
    </source>
</reference>
<evidence type="ECO:0000313" key="2">
    <source>
        <dbReference type="Proteomes" id="UP000295748"/>
    </source>
</evidence>
<sequence>MAGGPPGTVIGVRDTAGGPFVVTLLVNLPITKLDALEVIAFVSDGPVEHAGTAHPRVSLAPHVWAEVQIPKFADPPPLAVDICSDASLALAREHAALLSAALERVGWRVRPPHGADE</sequence>
<proteinExistence type="predicted"/>
<keyword evidence="2" id="KW-1185">Reference proteome</keyword>
<name>A0ABX5SQX3_9MICO</name>